<protein>
    <submittedName>
        <fullName evidence="1">Uncharacterized protein</fullName>
    </submittedName>
</protein>
<evidence type="ECO:0000313" key="1">
    <source>
        <dbReference type="EMBL" id="GER92382.1"/>
    </source>
</evidence>
<reference evidence="1" key="1">
    <citation type="submission" date="2019-10" db="EMBL/GenBank/DDBJ databases">
        <title>Metagenomic sequencing of thiosulfate-disproportionating enrichment culture.</title>
        <authorList>
            <person name="Umezawa K."/>
            <person name="Kojima H."/>
            <person name="Fukui M."/>
        </authorList>
    </citation>
    <scope>NUCLEOTIDE SEQUENCE</scope>
    <source>
        <strain evidence="1">45J</strain>
    </source>
</reference>
<comment type="caution">
    <text evidence="1">The sequence shown here is derived from an EMBL/GenBank/DDBJ whole genome shotgun (WGS) entry which is preliminary data.</text>
</comment>
<gene>
    <name evidence="1" type="ORF">A45J_0097</name>
</gene>
<name>A0A5J4KZB6_9ZZZZ</name>
<dbReference type="EMBL" id="BLAB01000001">
    <property type="protein sequence ID" value="GER92382.1"/>
    <property type="molecule type" value="Genomic_DNA"/>
</dbReference>
<dbReference type="AlphaFoldDB" id="A0A5J4KZB6"/>
<organism evidence="1">
    <name type="scientific">hot springs metagenome</name>
    <dbReference type="NCBI Taxonomy" id="433727"/>
    <lineage>
        <taxon>unclassified sequences</taxon>
        <taxon>metagenomes</taxon>
        <taxon>ecological metagenomes</taxon>
    </lineage>
</organism>
<accession>A0A5J4KZB6</accession>
<proteinExistence type="predicted"/>
<sequence>MKKKSIAIAFLLLILSPPLLFADKGHFWWDMNAKVSEDSQKAIIFHNKKEEVLILGIELKADEKTGVLEFIPFPSEPQVSLAKGNPFDAINKLLRVKRIKFQGALTKGGAGTEPVEIKMSQKIGLHDVTVTKINDINGFNIWIIDFLDKKGIKRIEIKALKNFSTIAEDYIKRGIQYFVFDYVEVNKTQQFIEPLIYRFKTDKLYYPLKTSNIIGGIGRVEVVLILPGSLGINEDERIKIIEAFPETRRPKLSSSSKVYLNELKPVYEKVANIFPEKSKIYLQMLRYEGRYDFRDDLNLDISNIAPYARKIERSWGWDNELNFLDDFTIDELNDYFEAHPELRKKSNK</sequence>